<protein>
    <submittedName>
        <fullName evidence="2">Amidohydrolase</fullName>
    </submittedName>
</protein>
<dbReference type="Pfam" id="PF01546">
    <property type="entry name" value="Peptidase_M20"/>
    <property type="match status" value="1"/>
</dbReference>
<dbReference type="PIRSF" id="PIRSF037227">
    <property type="entry name" value="Aminobenzoyl-glu_utiliz_pB"/>
    <property type="match status" value="1"/>
</dbReference>
<evidence type="ECO:0000313" key="3">
    <source>
        <dbReference type="Proteomes" id="UP001324993"/>
    </source>
</evidence>
<dbReference type="RefSeq" id="WP_319833733.1">
    <property type="nucleotide sequence ID" value="NZ_CP138858.1"/>
</dbReference>
<keyword evidence="1" id="KW-0378">Hydrolase</keyword>
<evidence type="ECO:0000256" key="1">
    <source>
        <dbReference type="ARBA" id="ARBA00022801"/>
    </source>
</evidence>
<name>A0ABZ0RP20_9BACT</name>
<dbReference type="NCBIfam" id="TIGR01891">
    <property type="entry name" value="amidohydrolases"/>
    <property type="match status" value="1"/>
</dbReference>
<dbReference type="Proteomes" id="UP001324993">
    <property type="component" value="Chromosome"/>
</dbReference>
<organism evidence="2 3">
    <name type="scientific">Coraliomargarita algicola</name>
    <dbReference type="NCBI Taxonomy" id="3092156"/>
    <lineage>
        <taxon>Bacteria</taxon>
        <taxon>Pseudomonadati</taxon>
        <taxon>Verrucomicrobiota</taxon>
        <taxon>Opitutia</taxon>
        <taxon>Puniceicoccales</taxon>
        <taxon>Coraliomargaritaceae</taxon>
        <taxon>Coraliomargarita</taxon>
    </lineage>
</organism>
<proteinExistence type="predicted"/>
<gene>
    <name evidence="2" type="ORF">SH580_04045</name>
</gene>
<keyword evidence="3" id="KW-1185">Reference proteome</keyword>
<dbReference type="EMBL" id="CP138858">
    <property type="protein sequence ID" value="WPJ96876.1"/>
    <property type="molecule type" value="Genomic_DNA"/>
</dbReference>
<sequence>MTHIPGSSLKFHALIAALSVGALSAIQADTIKDQLQAAIDRDADDTIEIAQEIWNLAELGYQEFESSKLLQAKAREAGFTVESEVADIPTAFVASYGSGKPIIGIMGEFDALPGLSQTVSHQREALVEGAAGHACGHNLFAAGSWAAAKAIQEQMKQGTLPGTIRFYGTPAEEGGAGKVYMARAGAFDDVDVMLHWHPAGFNDASPRSTNANKGAKFRFYGMPAHAALSPEKGRSALDAVEAMNFMANLMREHVPEATRIHYVITEGGEAPNVVPEFAEVFYYIRHPDFKTVRDLFDRLVLTAEAAAMGTETQMKYEVINGSYNILPNTALARITYNNLVEVGGVSYDAEEQKFAEELYATLFKPSKTLGSQENIEPFVPSAGRASSDVGDVSWLVPTAGLTTACLVPGSYLHTWQAVAAGGSSIAHKGMLNAAKVLAMTASELLQDPELIADARKEWESSRGEDFEYYPLLGEREPPLDYRK</sequence>
<evidence type="ECO:0000313" key="2">
    <source>
        <dbReference type="EMBL" id="WPJ96876.1"/>
    </source>
</evidence>
<accession>A0ABZ0RP20</accession>
<dbReference type="Gene3D" id="3.30.70.360">
    <property type="match status" value="1"/>
</dbReference>
<dbReference type="InterPro" id="IPR017145">
    <property type="entry name" value="Aminobenzoyl-glu_utiliz_pB"/>
</dbReference>
<dbReference type="InterPro" id="IPR002933">
    <property type="entry name" value="Peptidase_M20"/>
</dbReference>
<dbReference type="PANTHER" id="PTHR30575">
    <property type="entry name" value="PEPTIDASE M20"/>
    <property type="match status" value="1"/>
</dbReference>
<dbReference type="SUPFAM" id="SSF53187">
    <property type="entry name" value="Zn-dependent exopeptidases"/>
    <property type="match status" value="1"/>
</dbReference>
<dbReference type="InterPro" id="IPR052030">
    <property type="entry name" value="Peptidase_M20/M20A_hydrolases"/>
</dbReference>
<dbReference type="Gene3D" id="3.40.630.10">
    <property type="entry name" value="Zn peptidases"/>
    <property type="match status" value="1"/>
</dbReference>
<dbReference type="InterPro" id="IPR036264">
    <property type="entry name" value="Bact_exopeptidase_dim_dom"/>
</dbReference>
<dbReference type="PANTHER" id="PTHR30575:SF0">
    <property type="entry name" value="XAA-ARG DIPEPTIDASE"/>
    <property type="match status" value="1"/>
</dbReference>
<dbReference type="SUPFAM" id="SSF55031">
    <property type="entry name" value="Bacterial exopeptidase dimerisation domain"/>
    <property type="match status" value="1"/>
</dbReference>
<reference evidence="2 3" key="1">
    <citation type="submission" date="2023-11" db="EMBL/GenBank/DDBJ databases">
        <title>Coraliomargarita sp. nov., isolated from marine algae.</title>
        <authorList>
            <person name="Lee J.K."/>
            <person name="Baek J.H."/>
            <person name="Kim J.M."/>
            <person name="Choi D.G."/>
            <person name="Jeon C.O."/>
        </authorList>
    </citation>
    <scope>NUCLEOTIDE SEQUENCE [LARGE SCALE GENOMIC DNA]</scope>
    <source>
        <strain evidence="2 3">J2-16</strain>
    </source>
</reference>
<dbReference type="InterPro" id="IPR017439">
    <property type="entry name" value="Amidohydrolase"/>
</dbReference>